<dbReference type="InterPro" id="IPR000700">
    <property type="entry name" value="PAS-assoc_C"/>
</dbReference>
<evidence type="ECO:0000313" key="15">
    <source>
        <dbReference type="EMBL" id="AJH00842.1"/>
    </source>
</evidence>
<keyword evidence="10" id="KW-0812">Transmembrane</keyword>
<dbReference type="InterPro" id="IPR013767">
    <property type="entry name" value="PAS_fold"/>
</dbReference>
<dbReference type="CDD" id="cd00082">
    <property type="entry name" value="HisKA"/>
    <property type="match status" value="1"/>
</dbReference>
<dbReference type="SMART" id="SM00091">
    <property type="entry name" value="PAS"/>
    <property type="match status" value="1"/>
</dbReference>
<dbReference type="NCBIfam" id="TIGR00229">
    <property type="entry name" value="sensory_box"/>
    <property type="match status" value="1"/>
</dbReference>
<dbReference type="CDD" id="cd06225">
    <property type="entry name" value="HAMP"/>
    <property type="match status" value="1"/>
</dbReference>
<dbReference type="GO" id="GO:0000155">
    <property type="term" value="F:phosphorelay sensor kinase activity"/>
    <property type="evidence" value="ECO:0007669"/>
    <property type="project" value="InterPro"/>
</dbReference>
<dbReference type="SUPFAM" id="SSF47384">
    <property type="entry name" value="Homodimeric domain of signal transducing histidine kinase"/>
    <property type="match status" value="1"/>
</dbReference>
<evidence type="ECO:0000256" key="8">
    <source>
        <dbReference type="ARBA" id="ARBA00022840"/>
    </source>
</evidence>
<accession>A0A0B5QRG3</accession>
<dbReference type="InterPro" id="IPR003594">
    <property type="entry name" value="HATPase_dom"/>
</dbReference>
<feature type="transmembrane region" description="Helical" evidence="10">
    <location>
        <begin position="6"/>
        <end position="31"/>
    </location>
</feature>
<feature type="transmembrane region" description="Helical" evidence="10">
    <location>
        <begin position="189"/>
        <end position="210"/>
    </location>
</feature>
<dbReference type="GO" id="GO:0016020">
    <property type="term" value="C:membrane"/>
    <property type="evidence" value="ECO:0007669"/>
    <property type="project" value="UniProtKB-SubCell"/>
</dbReference>
<protein>
    <recommendedName>
        <fullName evidence="3">histidine kinase</fullName>
        <ecNumber evidence="3">2.7.13.3</ecNumber>
    </recommendedName>
</protein>
<evidence type="ECO:0000313" key="16">
    <source>
        <dbReference type="Proteomes" id="UP000031866"/>
    </source>
</evidence>
<evidence type="ECO:0000256" key="9">
    <source>
        <dbReference type="ARBA" id="ARBA00023012"/>
    </source>
</evidence>
<evidence type="ECO:0000256" key="4">
    <source>
        <dbReference type="ARBA" id="ARBA00022553"/>
    </source>
</evidence>
<evidence type="ECO:0000256" key="7">
    <source>
        <dbReference type="ARBA" id="ARBA00022777"/>
    </source>
</evidence>
<dbReference type="InterPro" id="IPR000014">
    <property type="entry name" value="PAS"/>
</dbReference>
<feature type="domain" description="PAS" evidence="12">
    <location>
        <begin position="259"/>
        <end position="299"/>
    </location>
</feature>
<keyword evidence="8" id="KW-0067">ATP-binding</keyword>
<evidence type="ECO:0000259" key="13">
    <source>
        <dbReference type="PROSITE" id="PS50113"/>
    </source>
</evidence>
<dbReference type="NCBIfam" id="NF008468">
    <property type="entry name" value="PRK11360.1"/>
    <property type="match status" value="1"/>
</dbReference>
<evidence type="ECO:0000259" key="12">
    <source>
        <dbReference type="PROSITE" id="PS50112"/>
    </source>
</evidence>
<evidence type="ECO:0000256" key="1">
    <source>
        <dbReference type="ARBA" id="ARBA00000085"/>
    </source>
</evidence>
<dbReference type="InterPro" id="IPR005467">
    <property type="entry name" value="His_kinase_dom"/>
</dbReference>
<name>A0A0B5QRG3_CLOBE</name>
<dbReference type="InterPro" id="IPR036097">
    <property type="entry name" value="HisK_dim/P_sf"/>
</dbReference>
<dbReference type="EMBL" id="CP010086">
    <property type="protein sequence ID" value="AJH00842.1"/>
    <property type="molecule type" value="Genomic_DNA"/>
</dbReference>
<dbReference type="InterPro" id="IPR004358">
    <property type="entry name" value="Sig_transdc_His_kin-like_C"/>
</dbReference>
<evidence type="ECO:0000256" key="6">
    <source>
        <dbReference type="ARBA" id="ARBA00022741"/>
    </source>
</evidence>
<dbReference type="PROSITE" id="PS50885">
    <property type="entry name" value="HAMP"/>
    <property type="match status" value="1"/>
</dbReference>
<dbReference type="SMART" id="SM00304">
    <property type="entry name" value="HAMP"/>
    <property type="match status" value="1"/>
</dbReference>
<dbReference type="PROSITE" id="PS50112">
    <property type="entry name" value="PAS"/>
    <property type="match status" value="1"/>
</dbReference>
<organism evidence="15 16">
    <name type="scientific">Clostridium beijerinckii</name>
    <name type="common">Clostridium MP</name>
    <dbReference type="NCBI Taxonomy" id="1520"/>
    <lineage>
        <taxon>Bacteria</taxon>
        <taxon>Bacillati</taxon>
        <taxon>Bacillota</taxon>
        <taxon>Clostridia</taxon>
        <taxon>Eubacteriales</taxon>
        <taxon>Clostridiaceae</taxon>
        <taxon>Clostridium</taxon>
    </lineage>
</organism>
<dbReference type="SMART" id="SM00387">
    <property type="entry name" value="HATPase_c"/>
    <property type="match status" value="1"/>
</dbReference>
<keyword evidence="9" id="KW-0902">Two-component regulatory system</keyword>
<dbReference type="Pfam" id="PF00512">
    <property type="entry name" value="HisKA"/>
    <property type="match status" value="1"/>
</dbReference>
<feature type="domain" description="HAMP" evidence="14">
    <location>
        <begin position="211"/>
        <end position="261"/>
    </location>
</feature>
<dbReference type="SUPFAM" id="SSF55874">
    <property type="entry name" value="ATPase domain of HSP90 chaperone/DNA topoisomerase II/histidine kinase"/>
    <property type="match status" value="1"/>
</dbReference>
<dbReference type="OrthoDB" id="9764522at2"/>
<dbReference type="AlphaFoldDB" id="A0A0B5QRG3"/>
<keyword evidence="5" id="KW-0808">Transferase</keyword>
<evidence type="ECO:0000259" key="14">
    <source>
        <dbReference type="PROSITE" id="PS50885"/>
    </source>
</evidence>
<keyword evidence="10" id="KW-0472">Membrane</keyword>
<dbReference type="SMART" id="SM00388">
    <property type="entry name" value="HisKA"/>
    <property type="match status" value="1"/>
</dbReference>
<evidence type="ECO:0000256" key="10">
    <source>
        <dbReference type="SAM" id="Phobius"/>
    </source>
</evidence>
<dbReference type="GO" id="GO:0005524">
    <property type="term" value="F:ATP binding"/>
    <property type="evidence" value="ECO:0007669"/>
    <property type="project" value="UniProtKB-KW"/>
</dbReference>
<evidence type="ECO:0000256" key="2">
    <source>
        <dbReference type="ARBA" id="ARBA00004370"/>
    </source>
</evidence>
<dbReference type="STRING" id="1520.LF65_04302"/>
<dbReference type="InterPro" id="IPR035965">
    <property type="entry name" value="PAS-like_dom_sf"/>
</dbReference>
<comment type="catalytic activity">
    <reaction evidence="1">
        <text>ATP + protein L-histidine = ADP + protein N-phospho-L-histidine.</text>
        <dbReference type="EC" id="2.7.13.3"/>
    </reaction>
</comment>
<dbReference type="PROSITE" id="PS50113">
    <property type="entry name" value="PAC"/>
    <property type="match status" value="1"/>
</dbReference>
<dbReference type="Pfam" id="PF02518">
    <property type="entry name" value="HATPase_c"/>
    <property type="match status" value="1"/>
</dbReference>
<keyword evidence="7 15" id="KW-0418">Kinase</keyword>
<keyword evidence="4" id="KW-0597">Phosphoprotein</keyword>
<dbReference type="InterPro" id="IPR036890">
    <property type="entry name" value="HATPase_C_sf"/>
</dbReference>
<proteinExistence type="predicted"/>
<evidence type="ECO:0000259" key="11">
    <source>
        <dbReference type="PROSITE" id="PS50109"/>
    </source>
</evidence>
<feature type="domain" description="Histidine kinase" evidence="11">
    <location>
        <begin position="394"/>
        <end position="602"/>
    </location>
</feature>
<feature type="domain" description="PAC" evidence="13">
    <location>
        <begin position="330"/>
        <end position="381"/>
    </location>
</feature>
<reference evidence="16" key="1">
    <citation type="submission" date="2014-12" db="EMBL/GenBank/DDBJ databases">
        <title>Genome sequence of Clostridium beijerinckii strain 59B.</title>
        <authorList>
            <person name="Little G.T."/>
            <person name="Minton N.P."/>
        </authorList>
    </citation>
    <scope>NUCLEOTIDE SEQUENCE [LARGE SCALE GENOMIC DNA]</scope>
    <source>
        <strain evidence="16">59B</strain>
    </source>
</reference>
<dbReference type="InterPro" id="IPR003660">
    <property type="entry name" value="HAMP_dom"/>
</dbReference>
<dbReference type="Gene3D" id="3.30.565.10">
    <property type="entry name" value="Histidine kinase-like ATPase, C-terminal domain"/>
    <property type="match status" value="1"/>
</dbReference>
<keyword evidence="6" id="KW-0547">Nucleotide-binding</keyword>
<dbReference type="PROSITE" id="PS50109">
    <property type="entry name" value="HIS_KIN"/>
    <property type="match status" value="1"/>
</dbReference>
<dbReference type="CDD" id="cd00130">
    <property type="entry name" value="PAS"/>
    <property type="match status" value="1"/>
</dbReference>
<dbReference type="Proteomes" id="UP000031866">
    <property type="component" value="Chromosome"/>
</dbReference>
<dbReference type="EC" id="2.7.13.3" evidence="3"/>
<dbReference type="Gene3D" id="6.10.340.10">
    <property type="match status" value="1"/>
</dbReference>
<dbReference type="Gene3D" id="1.10.287.130">
    <property type="match status" value="1"/>
</dbReference>
<dbReference type="InterPro" id="IPR003661">
    <property type="entry name" value="HisK_dim/P_dom"/>
</dbReference>
<keyword evidence="10" id="KW-1133">Transmembrane helix</keyword>
<dbReference type="PRINTS" id="PR00344">
    <property type="entry name" value="BCTRLSENSOR"/>
</dbReference>
<sequence length="607" mass="66299">MRLLSMRYKLIIILALAVVVPLIGSGYILIYSAEKAMNSEKESKLYGIARTLDASMEGDFESLLSIEAKSASHDEKVRLLNQRLSGVTEKIVSGNPGVGAGYYSKDLDCIITYGPGSEYGTTVGKSISQEHLGREVMEKGIPLTASGKMVRGNILNAMVPIIRNNNVIGYVWANEMTESIERQINEMEIVMYEGLAIALVVGLSISMTLANRVSNSVNGIIQGLSSLGNDLSQRLPEINGEFGKIASAINGMAQSLMNTRSHTEIIMESMVDGIITIDNDEKITEINAAAWSIMGLNKDVIGINYKDLFSGNAKVLDIVLETLRVGKKIIGYEVEFTRSDGAIIPISVSTSMLCNNNNVLGVVLVFKDLSEHKAFEDYVRRLDRLAAVGELAAGVAHEIRNPLSAISGSVQILVDELPKDNSTRIFGNVVLKEVDRLNGVIEDLLYFAKPSKHYVTSININELVENSLFLLLPSIKKEIVVLETHFDQSIEAISVDAQLIKQVLVNLLLNATQAMPQENGKITVTTQRVIKGIEIIIEDNGKGIDQESLPRIFDPFFTTKDTGTGLGLAVSNKIIEIHQGYIRAESIVGIGSTFTIYLPYESGIKEV</sequence>
<gene>
    <name evidence="15" type="ORF">LF65_04302</name>
</gene>
<dbReference type="RefSeq" id="WP_041898810.1">
    <property type="nucleotide sequence ID" value="NZ_CP010086.2"/>
</dbReference>
<dbReference type="KEGG" id="cbei:LF65_04302"/>
<dbReference type="Gene3D" id="3.30.450.20">
    <property type="entry name" value="PAS domain"/>
    <property type="match status" value="1"/>
</dbReference>
<dbReference type="PANTHER" id="PTHR43065:SF10">
    <property type="entry name" value="PEROXIDE STRESS-ACTIVATED HISTIDINE KINASE MAK3"/>
    <property type="match status" value="1"/>
</dbReference>
<dbReference type="GO" id="GO:0006355">
    <property type="term" value="P:regulation of DNA-templated transcription"/>
    <property type="evidence" value="ECO:0007669"/>
    <property type="project" value="InterPro"/>
</dbReference>
<evidence type="ECO:0000256" key="5">
    <source>
        <dbReference type="ARBA" id="ARBA00022679"/>
    </source>
</evidence>
<dbReference type="Pfam" id="PF00989">
    <property type="entry name" value="PAS"/>
    <property type="match status" value="1"/>
</dbReference>
<comment type="subcellular location">
    <subcellularLocation>
        <location evidence="2">Membrane</location>
    </subcellularLocation>
</comment>
<evidence type="ECO:0000256" key="3">
    <source>
        <dbReference type="ARBA" id="ARBA00012438"/>
    </source>
</evidence>
<dbReference type="SUPFAM" id="SSF55785">
    <property type="entry name" value="PYP-like sensor domain (PAS domain)"/>
    <property type="match status" value="1"/>
</dbReference>
<dbReference type="PANTHER" id="PTHR43065">
    <property type="entry name" value="SENSOR HISTIDINE KINASE"/>
    <property type="match status" value="1"/>
</dbReference>